<proteinExistence type="inferred from homology"/>
<dbReference type="PANTHER" id="PTHR43420">
    <property type="entry name" value="ACETYLTRANSFERASE"/>
    <property type="match status" value="1"/>
</dbReference>
<comment type="caution">
    <text evidence="4">Lacks conserved residue(s) required for the propagation of feature annotation.</text>
</comment>
<feature type="binding site" evidence="4">
    <location>
        <begin position="221"/>
        <end position="223"/>
    </location>
    <ligand>
        <name>acetyl-CoA</name>
        <dbReference type="ChEBI" id="CHEBI:57288"/>
        <label>2</label>
    </ligand>
</feature>
<dbReference type="Gene3D" id="3.40.630.30">
    <property type="match status" value="1"/>
</dbReference>
<feature type="domain" description="N-acetyltransferase" evidence="5">
    <location>
        <begin position="144"/>
        <end position="282"/>
    </location>
</feature>
<comment type="function">
    <text evidence="4">Catalyzes the transfer of acetyl from acetyl-CoA to desacetylmycothiol (Cys-GlcN-Ins) to form mycothiol.</text>
</comment>
<evidence type="ECO:0000256" key="3">
    <source>
        <dbReference type="ARBA" id="ARBA00023315"/>
    </source>
</evidence>
<dbReference type="PROSITE" id="PS51186">
    <property type="entry name" value="GNAT"/>
    <property type="match status" value="2"/>
</dbReference>
<dbReference type="OrthoDB" id="3208058at2"/>
<feature type="domain" description="N-acetyltransferase" evidence="5">
    <location>
        <begin position="5"/>
        <end position="151"/>
    </location>
</feature>
<dbReference type="InterPro" id="IPR050680">
    <property type="entry name" value="YpeA/RimI_acetyltransf"/>
</dbReference>
<dbReference type="EMBL" id="QZEY01000008">
    <property type="protein sequence ID" value="RJL31026.1"/>
    <property type="molecule type" value="Genomic_DNA"/>
</dbReference>
<keyword evidence="7" id="KW-1185">Reference proteome</keyword>
<feature type="binding site" evidence="4">
    <location>
        <position position="217"/>
    </location>
    <ligand>
        <name>1D-myo-inositol 2-(L-cysteinylamino)-2-deoxy-alpha-D-glucopyranoside</name>
        <dbReference type="ChEBI" id="CHEBI:58887"/>
    </ligand>
</feature>
<dbReference type="AlphaFoldDB" id="A0A3A4AMW0"/>
<dbReference type="InterPro" id="IPR016181">
    <property type="entry name" value="Acyl_CoA_acyltransferase"/>
</dbReference>
<feature type="binding site" evidence="4">
    <location>
        <position position="37"/>
    </location>
    <ligand>
        <name>1D-myo-inositol 2-(L-cysteinylamino)-2-deoxy-alpha-D-glucopyranoside</name>
        <dbReference type="ChEBI" id="CHEBI:58887"/>
    </ligand>
</feature>
<evidence type="ECO:0000259" key="5">
    <source>
        <dbReference type="PROSITE" id="PS51186"/>
    </source>
</evidence>
<dbReference type="GO" id="GO:0035447">
    <property type="term" value="F:mycothiol synthase activity"/>
    <property type="evidence" value="ECO:0007669"/>
    <property type="project" value="UniProtKB-UniRule"/>
</dbReference>
<feature type="binding site" evidence="4">
    <location>
        <position position="171"/>
    </location>
    <ligand>
        <name>1D-myo-inositol 2-(L-cysteinylamino)-2-deoxy-alpha-D-glucopyranoside</name>
        <dbReference type="ChEBI" id="CHEBI:58887"/>
    </ligand>
</feature>
<dbReference type="EC" id="2.3.1.189" evidence="4"/>
<name>A0A3A4AMW0_9ACTN</name>
<evidence type="ECO:0000256" key="4">
    <source>
        <dbReference type="HAMAP-Rule" id="MF_01698"/>
    </source>
</evidence>
<dbReference type="Proteomes" id="UP000265768">
    <property type="component" value="Unassembled WGS sequence"/>
</dbReference>
<keyword evidence="3 4" id="KW-0012">Acyltransferase</keyword>
<dbReference type="NCBIfam" id="TIGR03448">
    <property type="entry name" value="mycothiol_MshD"/>
    <property type="match status" value="1"/>
</dbReference>
<dbReference type="GO" id="GO:0010125">
    <property type="term" value="P:mycothiol biosynthetic process"/>
    <property type="evidence" value="ECO:0007669"/>
    <property type="project" value="UniProtKB-UniRule"/>
</dbReference>
<dbReference type="SUPFAM" id="SSF55729">
    <property type="entry name" value="Acyl-CoA N-acyltransferases (Nat)"/>
    <property type="match status" value="1"/>
</dbReference>
<dbReference type="PIRSF" id="PIRSF021524">
    <property type="entry name" value="MSH_acetyltransferase"/>
    <property type="match status" value="1"/>
</dbReference>
<reference evidence="6 7" key="1">
    <citation type="submission" date="2018-09" db="EMBL/GenBank/DDBJ databases">
        <title>YIM 75507 draft genome.</title>
        <authorList>
            <person name="Tang S."/>
            <person name="Feng Y."/>
        </authorList>
    </citation>
    <scope>NUCLEOTIDE SEQUENCE [LARGE SCALE GENOMIC DNA]</scope>
    <source>
        <strain evidence="6 7">YIM 75507</strain>
    </source>
</reference>
<gene>
    <name evidence="4 6" type="primary">mshD</name>
    <name evidence="6" type="ORF">D5H75_21600</name>
</gene>
<dbReference type="InterPro" id="IPR000182">
    <property type="entry name" value="GNAT_dom"/>
</dbReference>
<accession>A0A3A4AMW0</accession>
<feature type="binding site" evidence="4">
    <location>
        <begin position="228"/>
        <end position="234"/>
    </location>
    <ligand>
        <name>acetyl-CoA</name>
        <dbReference type="ChEBI" id="CHEBI:57288"/>
        <label>2</label>
    </ligand>
</feature>
<evidence type="ECO:0000256" key="2">
    <source>
        <dbReference type="ARBA" id="ARBA00022737"/>
    </source>
</evidence>
<dbReference type="PANTHER" id="PTHR43420:SF12">
    <property type="entry name" value="N-ACETYLTRANSFERASE DOMAIN-CONTAINING PROTEIN"/>
    <property type="match status" value="1"/>
</dbReference>
<protein>
    <recommendedName>
        <fullName evidence="4">Mycothiol acetyltransferase</fullName>
        <shortName evidence="4">MSH acetyltransferase</shortName>
        <ecNumber evidence="4">2.3.1.189</ecNumber>
    </recommendedName>
    <alternativeName>
        <fullName evidence="4">Mycothiol synthase</fullName>
    </alternativeName>
</protein>
<evidence type="ECO:0000313" key="6">
    <source>
        <dbReference type="EMBL" id="RJL31026.1"/>
    </source>
</evidence>
<comment type="similarity">
    <text evidence="4">Belongs to the acetyltransferase family. MshD subfamily.</text>
</comment>
<evidence type="ECO:0000313" key="7">
    <source>
        <dbReference type="Proteomes" id="UP000265768"/>
    </source>
</evidence>
<comment type="subunit">
    <text evidence="4">Monomer.</text>
</comment>
<dbReference type="Pfam" id="PF00583">
    <property type="entry name" value="Acetyltransf_1"/>
    <property type="match status" value="2"/>
</dbReference>
<feature type="binding site" evidence="4">
    <location>
        <position position="255"/>
    </location>
    <ligand>
        <name>1D-myo-inositol 2-(L-cysteinylamino)-2-deoxy-alpha-D-glucopyranoside</name>
        <dbReference type="ChEBI" id="CHEBI:58887"/>
    </ligand>
</feature>
<organism evidence="6 7">
    <name type="scientific">Bailinhaonella thermotolerans</name>
    <dbReference type="NCBI Taxonomy" id="1070861"/>
    <lineage>
        <taxon>Bacteria</taxon>
        <taxon>Bacillati</taxon>
        <taxon>Actinomycetota</taxon>
        <taxon>Actinomycetes</taxon>
        <taxon>Streptosporangiales</taxon>
        <taxon>Streptosporangiaceae</taxon>
        <taxon>Bailinhaonella</taxon>
    </lineage>
</organism>
<evidence type="ECO:0000256" key="1">
    <source>
        <dbReference type="ARBA" id="ARBA00022679"/>
    </source>
</evidence>
<feature type="binding site" evidence="4">
    <location>
        <begin position="260"/>
        <end position="265"/>
    </location>
    <ligand>
        <name>acetyl-CoA</name>
        <dbReference type="ChEBI" id="CHEBI:57288"/>
        <label>2</label>
    </ligand>
</feature>
<dbReference type="CDD" id="cd04301">
    <property type="entry name" value="NAT_SF"/>
    <property type="match status" value="1"/>
</dbReference>
<comment type="caution">
    <text evidence="6">The sequence shown here is derived from an EMBL/GenBank/DDBJ whole genome shotgun (WGS) entry which is preliminary data.</text>
</comment>
<dbReference type="InterPro" id="IPR017813">
    <property type="entry name" value="Mycothiol_AcTrfase"/>
</dbReference>
<comment type="catalytic activity">
    <reaction evidence="4">
        <text>1D-myo-inositol 2-(L-cysteinylamino)-2-deoxy-alpha-D-glucopyranoside + acetyl-CoA = mycothiol + CoA + H(+)</text>
        <dbReference type="Rhea" id="RHEA:26172"/>
        <dbReference type="ChEBI" id="CHEBI:15378"/>
        <dbReference type="ChEBI" id="CHEBI:16768"/>
        <dbReference type="ChEBI" id="CHEBI:57287"/>
        <dbReference type="ChEBI" id="CHEBI:57288"/>
        <dbReference type="ChEBI" id="CHEBI:58887"/>
        <dbReference type="EC" id="2.3.1.189"/>
    </reaction>
</comment>
<keyword evidence="2 4" id="KW-0677">Repeat</keyword>
<sequence>MDVSTEIRSVLTPDEQTAALALIEAAARADGVGPISEHGMLWIRYGGPARALLVYADGELAGYAHVEPDGTEFVVHPGRRGQGLGRRLLDGALELGAKKIWAHGDHPAAAALARAAGLDRVRALWQMRRPLAEPFPEPRLPEGVRLRAFVPGADEEEWLGVNSRAFATHPEQGKWTRSDIDQREAEAWFDPAGFLIADRGGRMAGFHWTKVEDGVGEVYVVGVDPSEQGTGLGRALTLAGLAHLRDRGLELVTLYVDEENRPAVKLYESLGFEHFGTDVMYA</sequence>
<dbReference type="RefSeq" id="WP_119928449.1">
    <property type="nucleotide sequence ID" value="NZ_QZEY01000008.1"/>
</dbReference>
<dbReference type="HAMAP" id="MF_01698">
    <property type="entry name" value="MshD"/>
    <property type="match status" value="1"/>
</dbReference>
<keyword evidence="1 4" id="KW-0808">Transferase</keyword>
<feature type="binding site" evidence="4">
    <location>
        <position position="210"/>
    </location>
    <ligand>
        <name>1D-myo-inositol 2-(L-cysteinylamino)-2-deoxy-alpha-D-glucopyranoside</name>
        <dbReference type="ChEBI" id="CHEBI:58887"/>
    </ligand>
</feature>